<name>A0A840A369_9CAUL</name>
<accession>A0A840A369</accession>
<keyword evidence="1" id="KW-0472">Membrane</keyword>
<reference evidence="2 3" key="1">
    <citation type="submission" date="2020-08" db="EMBL/GenBank/DDBJ databases">
        <title>Genomic Encyclopedia of Type Strains, Phase IV (KMG-IV): sequencing the most valuable type-strain genomes for metagenomic binning, comparative biology and taxonomic classification.</title>
        <authorList>
            <person name="Goeker M."/>
        </authorList>
    </citation>
    <scope>NUCLEOTIDE SEQUENCE [LARGE SCALE GENOMIC DNA]</scope>
    <source>
        <strain evidence="2 3">DSM 21793</strain>
    </source>
</reference>
<comment type="caution">
    <text evidence="2">The sequence shown here is derived from an EMBL/GenBank/DDBJ whole genome shotgun (WGS) entry which is preliminary data.</text>
</comment>
<dbReference type="RefSeq" id="WP_183773479.1">
    <property type="nucleotide sequence ID" value="NZ_JACIDK010000003.1"/>
</dbReference>
<keyword evidence="3" id="KW-1185">Reference proteome</keyword>
<organism evidence="2 3">
    <name type="scientific">Phenylobacterium haematophilum</name>
    <dbReference type="NCBI Taxonomy" id="98513"/>
    <lineage>
        <taxon>Bacteria</taxon>
        <taxon>Pseudomonadati</taxon>
        <taxon>Pseudomonadota</taxon>
        <taxon>Alphaproteobacteria</taxon>
        <taxon>Caulobacterales</taxon>
        <taxon>Caulobacteraceae</taxon>
        <taxon>Phenylobacterium</taxon>
    </lineage>
</organism>
<evidence type="ECO:0000313" key="2">
    <source>
        <dbReference type="EMBL" id="MBB3891941.1"/>
    </source>
</evidence>
<dbReference type="AlphaFoldDB" id="A0A840A369"/>
<proteinExistence type="predicted"/>
<keyword evidence="1" id="KW-1133">Transmembrane helix</keyword>
<sequence>MRFTFAEEAPVVRRNPMLTLARRAFDFVVIGAVLYAAVETVVFLRGLVG</sequence>
<keyword evidence="1" id="KW-0812">Transmembrane</keyword>
<dbReference type="Proteomes" id="UP000530564">
    <property type="component" value="Unassembled WGS sequence"/>
</dbReference>
<protein>
    <submittedName>
        <fullName evidence="2">Uncharacterized protein</fullName>
    </submittedName>
</protein>
<feature type="transmembrane region" description="Helical" evidence="1">
    <location>
        <begin position="24"/>
        <end position="48"/>
    </location>
</feature>
<gene>
    <name evidence="2" type="ORF">GGQ61_002669</name>
</gene>
<evidence type="ECO:0000313" key="3">
    <source>
        <dbReference type="Proteomes" id="UP000530564"/>
    </source>
</evidence>
<evidence type="ECO:0000256" key="1">
    <source>
        <dbReference type="SAM" id="Phobius"/>
    </source>
</evidence>
<dbReference type="EMBL" id="JACIDK010000003">
    <property type="protein sequence ID" value="MBB3891941.1"/>
    <property type="molecule type" value="Genomic_DNA"/>
</dbReference>